<dbReference type="SUPFAM" id="SSF56019">
    <property type="entry name" value="The spindle assembly checkpoint protein mad2"/>
    <property type="match status" value="1"/>
</dbReference>
<proteinExistence type="inferred from homology"/>
<dbReference type="Proteomes" id="UP000822476">
    <property type="component" value="Unassembled WGS sequence"/>
</dbReference>
<dbReference type="InterPro" id="IPR036570">
    <property type="entry name" value="HORMA_dom_sf"/>
</dbReference>
<evidence type="ECO:0000313" key="7">
    <source>
        <dbReference type="EMBL" id="KAF7232397.1"/>
    </source>
</evidence>
<dbReference type="Gene3D" id="3.30.900.10">
    <property type="entry name" value="HORMA domain"/>
    <property type="match status" value="1"/>
</dbReference>
<evidence type="ECO:0000313" key="8">
    <source>
        <dbReference type="Proteomes" id="UP000822476"/>
    </source>
</evidence>
<evidence type="ECO:0000256" key="2">
    <source>
        <dbReference type="ARBA" id="ARBA00022786"/>
    </source>
</evidence>
<comment type="subunit">
    <text evidence="4">Forms a conjugate with ATG5.</text>
</comment>
<dbReference type="GO" id="GO:0034274">
    <property type="term" value="C:Atg12-Atg5-Atg16 complex"/>
    <property type="evidence" value="ECO:0007669"/>
    <property type="project" value="TreeGrafter"/>
</dbReference>
<evidence type="ECO:0000256" key="3">
    <source>
        <dbReference type="ARBA" id="ARBA00023006"/>
    </source>
</evidence>
<dbReference type="PROSITE" id="PS50815">
    <property type="entry name" value="HORMA"/>
    <property type="match status" value="1"/>
</dbReference>
<evidence type="ECO:0000256" key="4">
    <source>
        <dbReference type="RuleBase" id="RU361201"/>
    </source>
</evidence>
<feature type="region of interest" description="Disordered" evidence="5">
    <location>
        <begin position="1"/>
        <end position="20"/>
    </location>
</feature>
<dbReference type="InterPro" id="IPR029071">
    <property type="entry name" value="Ubiquitin-like_domsf"/>
</dbReference>
<dbReference type="InterPro" id="IPR003511">
    <property type="entry name" value="HORMA_dom"/>
</dbReference>
<dbReference type="GO" id="GO:0034045">
    <property type="term" value="C:phagophore assembly site membrane"/>
    <property type="evidence" value="ECO:0007669"/>
    <property type="project" value="TreeGrafter"/>
</dbReference>
<dbReference type="GO" id="GO:0019776">
    <property type="term" value="F:Atg8-family ligase activity"/>
    <property type="evidence" value="ECO:0007669"/>
    <property type="project" value="TreeGrafter"/>
</dbReference>
<dbReference type="EMBL" id="JTDE01021839">
    <property type="protein sequence ID" value="KAF7232397.1"/>
    <property type="molecule type" value="Genomic_DNA"/>
</dbReference>
<reference evidence="7" key="1">
    <citation type="submission" date="2019-07" db="EMBL/GenBank/DDBJ databases">
        <title>Annotation for the trematode Paragonimus miyazaki's.</title>
        <authorList>
            <person name="Choi Y.-J."/>
        </authorList>
    </citation>
    <scope>NUCLEOTIDE SEQUENCE</scope>
    <source>
        <strain evidence="7">Japan</strain>
    </source>
</reference>
<dbReference type="GO" id="GO:0097352">
    <property type="term" value="P:autophagosome maturation"/>
    <property type="evidence" value="ECO:0007669"/>
    <property type="project" value="TreeGrafter"/>
</dbReference>
<dbReference type="SUPFAM" id="SSF54236">
    <property type="entry name" value="Ubiquitin-like"/>
    <property type="match status" value="1"/>
</dbReference>
<accession>A0A8S9YDE0</accession>
<sequence length="254" mass="28748">MEEARSSPVTVSPDSKSSAASSASDKVTLLLKATGNAPLMKKKTWSVSRKQTIGWVVKFFRDYIACAPNESFFVYVNQCFAPSMDTAIGPLYDCFSAEGKLVLHYCKTQASMALKPVTKNTVCDCLSDFIESTIHTYLYQRGVYPRSAYTEFSIFGVNIQLCRNPEVRKYISDCVESIRPHLAHIHELRILIRRPRDSVNVSNGFLESLILRFGQINLEFVRRDVSSTVLREYFATALLRLNLLECNYPPLEFG</sequence>
<evidence type="ECO:0000256" key="5">
    <source>
        <dbReference type="SAM" id="MobiDB-lite"/>
    </source>
</evidence>
<keyword evidence="2 4" id="KW-0833">Ubl conjugation pathway</keyword>
<dbReference type="GO" id="GO:0061723">
    <property type="term" value="P:glycophagy"/>
    <property type="evidence" value="ECO:0007669"/>
    <property type="project" value="TreeGrafter"/>
</dbReference>
<name>A0A8S9YDE0_9TREM</name>
<dbReference type="InterPro" id="IPR007242">
    <property type="entry name" value="Atg12"/>
</dbReference>
<gene>
    <name evidence="7" type="ORF">EG68_10773</name>
</gene>
<protein>
    <recommendedName>
        <fullName evidence="4">Ubiquitin-like protein ATG12</fullName>
    </recommendedName>
</protein>
<dbReference type="GO" id="GO:0000422">
    <property type="term" value="P:autophagy of mitochondrion"/>
    <property type="evidence" value="ECO:0007669"/>
    <property type="project" value="TreeGrafter"/>
</dbReference>
<dbReference type="Gene3D" id="3.10.20.90">
    <property type="entry name" value="Phosphatidylinositol 3-kinase Catalytic Subunit, Chain A, domain 1"/>
    <property type="match status" value="1"/>
</dbReference>
<keyword evidence="3 4" id="KW-0072">Autophagy</keyword>
<dbReference type="AlphaFoldDB" id="A0A8S9YDE0"/>
<feature type="domain" description="HORMA" evidence="6">
    <location>
        <begin position="120"/>
        <end position="254"/>
    </location>
</feature>
<dbReference type="CDD" id="cd01612">
    <property type="entry name" value="Ubl_ATG12"/>
    <property type="match status" value="1"/>
</dbReference>
<evidence type="ECO:0000256" key="1">
    <source>
        <dbReference type="ARBA" id="ARBA00022499"/>
    </source>
</evidence>
<dbReference type="PANTHER" id="PTHR13385:SF0">
    <property type="entry name" value="UBIQUITIN-LIKE PROTEIN ATG12"/>
    <property type="match status" value="1"/>
</dbReference>
<dbReference type="GO" id="GO:0000045">
    <property type="term" value="P:autophagosome assembly"/>
    <property type="evidence" value="ECO:0007669"/>
    <property type="project" value="InterPro"/>
</dbReference>
<comment type="function">
    <text evidence="4">Ubiquitin-like protein involved in autophagic vesicle formation.</text>
</comment>
<dbReference type="OrthoDB" id="6257449at2759"/>
<comment type="similarity">
    <text evidence="4">Belongs to the ATG12 family.</text>
</comment>
<comment type="caution">
    <text evidence="7">The sequence shown here is derived from an EMBL/GenBank/DDBJ whole genome shotgun (WGS) entry which is preliminary data.</text>
</comment>
<dbReference type="GO" id="GO:0034727">
    <property type="term" value="P:piecemeal microautophagy of the nucleus"/>
    <property type="evidence" value="ECO:0007669"/>
    <property type="project" value="TreeGrafter"/>
</dbReference>
<dbReference type="GO" id="GO:0000421">
    <property type="term" value="C:autophagosome membrane"/>
    <property type="evidence" value="ECO:0007669"/>
    <property type="project" value="TreeGrafter"/>
</dbReference>
<evidence type="ECO:0000259" key="6">
    <source>
        <dbReference type="PROSITE" id="PS50815"/>
    </source>
</evidence>
<dbReference type="PANTHER" id="PTHR13385">
    <property type="entry name" value="AUTOPHAGY PROTEIN 12"/>
    <property type="match status" value="1"/>
</dbReference>
<organism evidence="7 8">
    <name type="scientific">Paragonimus skrjabini miyazakii</name>
    <dbReference type="NCBI Taxonomy" id="59628"/>
    <lineage>
        <taxon>Eukaryota</taxon>
        <taxon>Metazoa</taxon>
        <taxon>Spiralia</taxon>
        <taxon>Lophotrochozoa</taxon>
        <taxon>Platyhelminthes</taxon>
        <taxon>Trematoda</taxon>
        <taxon>Digenea</taxon>
        <taxon>Plagiorchiida</taxon>
        <taxon>Troglotremata</taxon>
        <taxon>Troglotrematidae</taxon>
        <taxon>Paragonimus</taxon>
    </lineage>
</organism>
<keyword evidence="8" id="KW-1185">Reference proteome</keyword>
<keyword evidence="1 4" id="KW-1017">Isopeptide bond</keyword>
<dbReference type="Pfam" id="PF04110">
    <property type="entry name" value="APG12"/>
    <property type="match status" value="1"/>
</dbReference>